<keyword evidence="1" id="KW-0449">Lipoprotein</keyword>
<dbReference type="Proteomes" id="UP000306552">
    <property type="component" value="Unassembled WGS sequence"/>
</dbReference>
<comment type="caution">
    <text evidence="1">The sequence shown here is derived from an EMBL/GenBank/DDBJ whole genome shotgun (WGS) entry which is preliminary data.</text>
</comment>
<reference evidence="1 2" key="1">
    <citation type="submission" date="2019-04" db="EMBL/GenBank/DDBJ databases">
        <title>Psychroflexus halotolerans sp. nov., isolated from a marine solar saltern.</title>
        <authorList>
            <person name="Feng X."/>
        </authorList>
    </citation>
    <scope>NUCLEOTIDE SEQUENCE [LARGE SCALE GENOMIC DNA]</scope>
    <source>
        <strain evidence="1 2">WDS2C27</strain>
    </source>
</reference>
<organism evidence="1 2">
    <name type="scientific">Mesohalobacter halotolerans</name>
    <dbReference type="NCBI Taxonomy" id="1883405"/>
    <lineage>
        <taxon>Bacteria</taxon>
        <taxon>Pseudomonadati</taxon>
        <taxon>Bacteroidota</taxon>
        <taxon>Flavobacteriia</taxon>
        <taxon>Flavobacteriales</taxon>
        <taxon>Flavobacteriaceae</taxon>
        <taxon>Mesohalobacter</taxon>
    </lineage>
</organism>
<accession>A0A4U5TSW6</accession>
<dbReference type="InterPro" id="IPR020018">
    <property type="entry name" value="Motility-assoc_lipoprot_GldH"/>
</dbReference>
<dbReference type="Pfam" id="PF14109">
    <property type="entry name" value="GldH_lipo"/>
    <property type="match status" value="1"/>
</dbReference>
<keyword evidence="2" id="KW-1185">Reference proteome</keyword>
<dbReference type="RefSeq" id="WP_138930825.1">
    <property type="nucleotide sequence ID" value="NZ_SWMU01000001.1"/>
</dbReference>
<gene>
    <name evidence="1" type="primary">gldH</name>
    <name evidence="1" type="ORF">FCN74_01510</name>
</gene>
<dbReference type="OrthoDB" id="982482at2"/>
<dbReference type="AlphaFoldDB" id="A0A4U5TSW6"/>
<proteinExistence type="predicted"/>
<evidence type="ECO:0000313" key="2">
    <source>
        <dbReference type="Proteomes" id="UP000306552"/>
    </source>
</evidence>
<dbReference type="EMBL" id="SWMU01000001">
    <property type="protein sequence ID" value="TKS57122.1"/>
    <property type="molecule type" value="Genomic_DNA"/>
</dbReference>
<sequence>MRKQFFILMPLVLFCFLGCQERSFYYESKSTPGFWHKDSIAKFEFKAPDTTNHYNFFIHIKNTSKYAYSNLFIITSMQFPHGKIIVDTLEYKMAFKDGRLMGEGLGSLKHNKLWYKEKIKFTETGKYSLQIKHAMRKANETSILTKLKGVEDIGFSYEIVNPKKS</sequence>
<dbReference type="NCBIfam" id="TIGR03511">
    <property type="entry name" value="GldH_lipo"/>
    <property type="match status" value="1"/>
</dbReference>
<evidence type="ECO:0000313" key="1">
    <source>
        <dbReference type="EMBL" id="TKS57122.1"/>
    </source>
</evidence>
<name>A0A4U5TSW6_9FLAO</name>
<protein>
    <submittedName>
        <fullName evidence="1">Gliding motility lipoprotein GldH</fullName>
    </submittedName>
</protein>